<dbReference type="Proteomes" id="UP000639396">
    <property type="component" value="Unassembled WGS sequence"/>
</dbReference>
<dbReference type="RefSeq" id="WP_190925149.1">
    <property type="nucleotide sequence ID" value="NZ_JACXJA010000005.1"/>
</dbReference>
<dbReference type="InterPro" id="IPR001119">
    <property type="entry name" value="SLH_dom"/>
</dbReference>
<proteinExistence type="predicted"/>
<evidence type="ECO:0000313" key="2">
    <source>
        <dbReference type="EMBL" id="MBD2861278.1"/>
    </source>
</evidence>
<reference evidence="2" key="1">
    <citation type="submission" date="2020-09" db="EMBL/GenBank/DDBJ databases">
        <title>A novel bacterium of genus Paenibacillus, isolated from South China Sea.</title>
        <authorList>
            <person name="Huang H."/>
            <person name="Mo K."/>
            <person name="Hu Y."/>
        </authorList>
    </citation>
    <scope>NUCLEOTIDE SEQUENCE</scope>
    <source>
        <strain evidence="2">IB182363</strain>
    </source>
</reference>
<feature type="domain" description="SLH" evidence="1">
    <location>
        <begin position="9"/>
        <end position="72"/>
    </location>
</feature>
<dbReference type="AlphaFoldDB" id="A0A927C6Y4"/>
<dbReference type="PROSITE" id="PS51272">
    <property type="entry name" value="SLH"/>
    <property type="match status" value="1"/>
</dbReference>
<evidence type="ECO:0000313" key="3">
    <source>
        <dbReference type="Proteomes" id="UP000639396"/>
    </source>
</evidence>
<evidence type="ECO:0000259" key="1">
    <source>
        <dbReference type="PROSITE" id="PS51272"/>
    </source>
</evidence>
<keyword evidence="3" id="KW-1185">Reference proteome</keyword>
<dbReference type="Pfam" id="PF00395">
    <property type="entry name" value="SLH"/>
    <property type="match status" value="1"/>
</dbReference>
<name>A0A927C6Y4_9BACL</name>
<organism evidence="2 3">
    <name type="scientific">Paenibacillus oceani</name>
    <dbReference type="NCBI Taxonomy" id="2772510"/>
    <lineage>
        <taxon>Bacteria</taxon>
        <taxon>Bacillati</taxon>
        <taxon>Bacillota</taxon>
        <taxon>Bacilli</taxon>
        <taxon>Bacillales</taxon>
        <taxon>Paenibacillaceae</taxon>
        <taxon>Paenibacillus</taxon>
    </lineage>
</organism>
<dbReference type="EMBL" id="JACXJA010000005">
    <property type="protein sequence ID" value="MBD2861278.1"/>
    <property type="molecule type" value="Genomic_DNA"/>
</dbReference>
<gene>
    <name evidence="2" type="ORF">IDH45_04650</name>
</gene>
<protein>
    <submittedName>
        <fullName evidence="2">S-layer homology domain-containing protein</fullName>
    </submittedName>
</protein>
<comment type="caution">
    <text evidence="2">The sequence shown here is derived from an EMBL/GenBank/DDBJ whole genome shotgun (WGS) entry which is preliminary data.</text>
</comment>
<sequence length="95" mass="10668">MTSGWSSAYAADAPVDSRGHWAQARLSAWLDQGYIQGYEDGSLRPDDSIKRGELFALINRVYGWKEPAAISFADLTNDHWAYAEAAKAVKEYRRV</sequence>
<accession>A0A927C6Y4</accession>